<evidence type="ECO:0000313" key="3">
    <source>
        <dbReference type="EMBL" id="RAJ94175.1"/>
    </source>
</evidence>
<evidence type="ECO:0000313" key="4">
    <source>
        <dbReference type="Proteomes" id="UP000248790"/>
    </source>
</evidence>
<dbReference type="AlphaFoldDB" id="A0A327WXD7"/>
<accession>A0A327WXD7</accession>
<proteinExistence type="predicted"/>
<dbReference type="Proteomes" id="UP000248790">
    <property type="component" value="Unassembled WGS sequence"/>
</dbReference>
<dbReference type="SMART" id="SM00867">
    <property type="entry name" value="YceI"/>
    <property type="match status" value="1"/>
</dbReference>
<feature type="domain" description="Lipid/polyisoprenoid-binding YceI-like" evidence="2">
    <location>
        <begin position="43"/>
        <end position="212"/>
    </location>
</feature>
<gene>
    <name evidence="3" type="ORF">LX87_04059</name>
</gene>
<evidence type="ECO:0000259" key="2">
    <source>
        <dbReference type="SMART" id="SM00867"/>
    </source>
</evidence>
<keyword evidence="4" id="KW-1185">Reference proteome</keyword>
<dbReference type="RefSeq" id="WP_111630086.1">
    <property type="nucleotide sequence ID" value="NZ_QLMC01000005.1"/>
</dbReference>
<organism evidence="3 4">
    <name type="scientific">Larkinella arboricola</name>
    <dbReference type="NCBI Taxonomy" id="643671"/>
    <lineage>
        <taxon>Bacteria</taxon>
        <taxon>Pseudomonadati</taxon>
        <taxon>Bacteroidota</taxon>
        <taxon>Cytophagia</taxon>
        <taxon>Cytophagales</taxon>
        <taxon>Spirosomataceae</taxon>
        <taxon>Larkinella</taxon>
    </lineage>
</organism>
<dbReference type="PANTHER" id="PTHR34406">
    <property type="entry name" value="PROTEIN YCEI"/>
    <property type="match status" value="1"/>
</dbReference>
<protein>
    <submittedName>
        <fullName evidence="3">Polyisoprenoid-binding protein YceI</fullName>
    </submittedName>
</protein>
<feature type="chain" id="PRO_5016263381" evidence="1">
    <location>
        <begin position="26"/>
        <end position="217"/>
    </location>
</feature>
<dbReference type="OrthoDB" id="951410at2"/>
<dbReference type="InterPro" id="IPR036761">
    <property type="entry name" value="TTHA0802/YceI-like_sf"/>
</dbReference>
<comment type="caution">
    <text evidence="3">The sequence shown here is derived from an EMBL/GenBank/DDBJ whole genome shotgun (WGS) entry which is preliminary data.</text>
</comment>
<dbReference type="InterPro" id="IPR007372">
    <property type="entry name" value="Lipid/polyisoprenoid-bd_YceI"/>
</dbReference>
<dbReference type="Gene3D" id="2.40.128.110">
    <property type="entry name" value="Lipid/polyisoprenoid-binding, YceI-like"/>
    <property type="match status" value="1"/>
</dbReference>
<dbReference type="SUPFAM" id="SSF101874">
    <property type="entry name" value="YceI-like"/>
    <property type="match status" value="1"/>
</dbReference>
<sequence length="217" mass="23164">MQTNRIFAGLLAMAMLASTPLTIIAGTHGPDKRPGAVVTKTVTYAVDTEQSTIVWNAKKVGGEHTGNIKLSKGEFVFNGNKLTAGTFTADMTSLSENKGNERVVGHLKNDDFFAVDKNPTATFKVTKLAPISGAAAGQPNYNVTGDLMIKGTTKPITFPATVKLEGDNVEATAKLTVNRLDYDIKYRAAIIGTAADKIIEDTFSLDLKLVGKKSKPM</sequence>
<keyword evidence="1" id="KW-0732">Signal</keyword>
<reference evidence="3 4" key="1">
    <citation type="submission" date="2018-06" db="EMBL/GenBank/DDBJ databases">
        <title>Genomic Encyclopedia of Archaeal and Bacterial Type Strains, Phase II (KMG-II): from individual species to whole genera.</title>
        <authorList>
            <person name="Goeker M."/>
        </authorList>
    </citation>
    <scope>NUCLEOTIDE SEQUENCE [LARGE SCALE GENOMIC DNA]</scope>
    <source>
        <strain evidence="3 4">DSM 21851</strain>
    </source>
</reference>
<feature type="signal peptide" evidence="1">
    <location>
        <begin position="1"/>
        <end position="25"/>
    </location>
</feature>
<dbReference type="PANTHER" id="PTHR34406:SF1">
    <property type="entry name" value="PROTEIN YCEI"/>
    <property type="match status" value="1"/>
</dbReference>
<dbReference type="Pfam" id="PF04264">
    <property type="entry name" value="YceI"/>
    <property type="match status" value="1"/>
</dbReference>
<dbReference type="EMBL" id="QLMC01000005">
    <property type="protein sequence ID" value="RAJ94175.1"/>
    <property type="molecule type" value="Genomic_DNA"/>
</dbReference>
<evidence type="ECO:0000256" key="1">
    <source>
        <dbReference type="SAM" id="SignalP"/>
    </source>
</evidence>
<name>A0A327WXD7_LARAB</name>